<dbReference type="KEGG" id="acoa:RB602_06060"/>
<dbReference type="Pfam" id="PF06347">
    <property type="entry name" value="SH3_4"/>
    <property type="match status" value="2"/>
</dbReference>
<feature type="signal peptide" evidence="1">
    <location>
        <begin position="1"/>
        <end position="19"/>
    </location>
</feature>
<proteinExistence type="predicted"/>
<protein>
    <submittedName>
        <fullName evidence="2">SH3 domain-containing protein</fullName>
    </submittedName>
</protein>
<dbReference type="RefSeq" id="WP_317083873.1">
    <property type="nucleotide sequence ID" value="NZ_CP136594.1"/>
</dbReference>
<reference evidence="2 3" key="1">
    <citation type="submission" date="2023-10" db="EMBL/GenBank/DDBJ databases">
        <title>Complete genome sequence of a Sphingomonadaceae bacterium.</title>
        <authorList>
            <person name="Yan C."/>
        </authorList>
    </citation>
    <scope>NUCLEOTIDE SEQUENCE [LARGE SCALE GENOMIC DNA]</scope>
    <source>
        <strain evidence="2 3">SCSIO 66989</strain>
    </source>
</reference>
<evidence type="ECO:0000256" key="1">
    <source>
        <dbReference type="SAM" id="SignalP"/>
    </source>
</evidence>
<dbReference type="Proteomes" id="UP001302429">
    <property type="component" value="Chromosome"/>
</dbReference>
<organism evidence="2 3">
    <name type="scientific">Alterisphingorhabdus coralli</name>
    <dbReference type="NCBI Taxonomy" id="3071408"/>
    <lineage>
        <taxon>Bacteria</taxon>
        <taxon>Pseudomonadati</taxon>
        <taxon>Pseudomonadota</taxon>
        <taxon>Alphaproteobacteria</taxon>
        <taxon>Sphingomonadales</taxon>
        <taxon>Sphingomonadaceae</taxon>
        <taxon>Alterisphingorhabdus (ex Yan et al. 2024)</taxon>
    </lineage>
</organism>
<sequence>MLALLCLTLGLTIPSTAAAQSSETPYWASIDQDVARTRTGPSTEYKIMWVYQRKNLPVKVIKRYQAWRQIEDPDGTQGWMHSRLLTRTRTAMVIGEIRPMRNAPSSEAEIAWRLEPGVVGKLGECTESGWCGFDVNGRTGFVRAEHVFGAGEP</sequence>
<name>A0AA97F9B0_9SPHN</name>
<dbReference type="InterPro" id="IPR010466">
    <property type="entry name" value="DUF1058"/>
</dbReference>
<dbReference type="AlphaFoldDB" id="A0AA97F9B0"/>
<gene>
    <name evidence="2" type="ORF">RB602_06060</name>
</gene>
<keyword evidence="3" id="KW-1185">Reference proteome</keyword>
<evidence type="ECO:0000313" key="3">
    <source>
        <dbReference type="Proteomes" id="UP001302429"/>
    </source>
</evidence>
<keyword evidence="1" id="KW-0732">Signal</keyword>
<feature type="chain" id="PRO_5041716323" evidence="1">
    <location>
        <begin position="20"/>
        <end position="153"/>
    </location>
</feature>
<dbReference type="Gene3D" id="2.30.30.40">
    <property type="entry name" value="SH3 Domains"/>
    <property type="match status" value="1"/>
</dbReference>
<dbReference type="EMBL" id="CP136594">
    <property type="protein sequence ID" value="WOE76276.1"/>
    <property type="molecule type" value="Genomic_DNA"/>
</dbReference>
<accession>A0AA97F9B0</accession>
<evidence type="ECO:0000313" key="2">
    <source>
        <dbReference type="EMBL" id="WOE76276.1"/>
    </source>
</evidence>